<sequence>MMKDIRQQLDIINRAIDWADTYNKDTFPREELREYRRQIKKIAGALEENCSAAAYGESQVGKSYLMSSLLSTPDKPFVITNKGHEYNFIDNINPSGGNTSKTESTGVVTRFTVNNDNEKMKDFVRVKNLSVADIIMLLADSYYNDLKINPDSILRYDDINARLNSLNVKSDIQQNYLTEDDVKDICDYISDTLGSNAAGIAQSDFRKIVSSHIQYVMPDQWVNIFSLIWNNNPEISRLFAFLINEYRKLDFQTEVYVPFDAVLREHGTLLKIEWLEYLNAPVTTNTTDIYDTDVYDKDGNLLATSFSKSSLSALIAELTFILPQSITENRTFLKRIDLLDFPGARSREKFKEQDIKKVLSSIFRRGKVAYLFNKYSNSLRISCVLFCHHNDQKNEPTLGDTINEWIEHNIGKTPEERSECLMRTNGVSPLFFIATKFNIELERNKLDTPTNRETLEEHWKRFKTVIPEIIKPATWFEKWVKPSGIFRSEAFQSIYLLRDFYWSSKNQVFDGYIENSSLETGIHQFPDYPDYFDNLRDSFVRNAFVQRHFQNPDQAWESVASINCDGSKAIIRDLDNISWNLDNARKERYQKELNKIKEDILSKLQAYYEPEDKEQNNKRVRTIIGKIRHQLDMNIGTRPEIFGNIIDRLMIPVEDIRKIAYDIVVLKTKTPKDFNEIILIRTMAGVDLKDGRETNIKRLCDYYACDANILEEEYKKKGFTIDDIVTNECSIAATVADVVSKEILEYWATFINKQVKEISQYLPYSDEIARMLQMLCKRLGVEKIISKKIDIYSRVFPETDLPNAIADFSSLTLNNFVSSVGREYMNANDMQMVSVKADTCHIQVETSTEYVNKEYQKTTLIEALKAFDDASDPTTVPINVLMKLPFWDNYQRWKNFLAIGLLYSADVSKQNPKANAAMKEIIIECESLYNHN</sequence>
<evidence type="ECO:0000313" key="3">
    <source>
        <dbReference type="Proteomes" id="UP000441162"/>
    </source>
</evidence>
<gene>
    <name evidence="2" type="ORF">F2Y51_13485</name>
    <name evidence="1" type="ORF">F2Y58_14420</name>
</gene>
<dbReference type="Proteomes" id="UP000481616">
    <property type="component" value="Unassembled WGS sequence"/>
</dbReference>
<protein>
    <recommendedName>
        <fullName evidence="5">Virulence factor</fullName>
    </recommendedName>
</protein>
<comment type="caution">
    <text evidence="1">The sequence shown here is derived from an EMBL/GenBank/DDBJ whole genome shotgun (WGS) entry which is preliminary data.</text>
</comment>
<dbReference type="Pfam" id="PF10139">
    <property type="entry name" value="Virul_Fac"/>
    <property type="match status" value="1"/>
</dbReference>
<reference evidence="3 4" key="1">
    <citation type="journal article" date="2019" name="Nat. Med.">
        <title>A library of human gut bacterial isolates paired with longitudinal multiomics data enables mechanistic microbiome research.</title>
        <authorList>
            <person name="Poyet M."/>
            <person name="Groussin M."/>
            <person name="Gibbons S.M."/>
            <person name="Avila-Pacheco J."/>
            <person name="Jiang X."/>
            <person name="Kearney S.M."/>
            <person name="Perrotta A.R."/>
            <person name="Berdy B."/>
            <person name="Zhao S."/>
            <person name="Lieberman T.D."/>
            <person name="Swanson P.K."/>
            <person name="Smith M."/>
            <person name="Roesemann S."/>
            <person name="Alexander J.E."/>
            <person name="Rich S.A."/>
            <person name="Livny J."/>
            <person name="Vlamakis H."/>
            <person name="Clish C."/>
            <person name="Bullock K."/>
            <person name="Deik A."/>
            <person name="Scott J."/>
            <person name="Pierce K.A."/>
            <person name="Xavier R.J."/>
            <person name="Alm E.J."/>
        </authorList>
    </citation>
    <scope>NUCLEOTIDE SEQUENCE [LARGE SCALE GENOMIC DNA]</scope>
    <source>
        <strain evidence="1 4">BIOML-A1</strain>
        <strain evidence="2 3">BIOML-A4</strain>
    </source>
</reference>
<dbReference type="RefSeq" id="WP_130054143.1">
    <property type="nucleotide sequence ID" value="NZ_JADNBX010000001.1"/>
</dbReference>
<dbReference type="EMBL" id="VVZA01000011">
    <property type="protein sequence ID" value="KAA5404067.1"/>
    <property type="molecule type" value="Genomic_DNA"/>
</dbReference>
<dbReference type="EMBL" id="VVYY01000012">
    <property type="protein sequence ID" value="KAA5396706.1"/>
    <property type="molecule type" value="Genomic_DNA"/>
</dbReference>
<dbReference type="InterPro" id="IPR017030">
    <property type="entry name" value="Vir_effector_SfrC"/>
</dbReference>
<dbReference type="AlphaFoldDB" id="A0A4Q5HP30"/>
<evidence type="ECO:0008006" key="5">
    <source>
        <dbReference type="Google" id="ProtNLM"/>
    </source>
</evidence>
<proteinExistence type="predicted"/>
<dbReference type="Proteomes" id="UP000441162">
    <property type="component" value="Unassembled WGS sequence"/>
</dbReference>
<evidence type="ECO:0000313" key="4">
    <source>
        <dbReference type="Proteomes" id="UP000481616"/>
    </source>
</evidence>
<name>A0A4Q5HP30_9BACT</name>
<evidence type="ECO:0000313" key="1">
    <source>
        <dbReference type="EMBL" id="KAA5396706.1"/>
    </source>
</evidence>
<organism evidence="1 4">
    <name type="scientific">Phocaeicola dorei</name>
    <dbReference type="NCBI Taxonomy" id="357276"/>
    <lineage>
        <taxon>Bacteria</taxon>
        <taxon>Pseudomonadati</taxon>
        <taxon>Bacteroidota</taxon>
        <taxon>Bacteroidia</taxon>
        <taxon>Bacteroidales</taxon>
        <taxon>Bacteroidaceae</taxon>
        <taxon>Phocaeicola</taxon>
    </lineage>
</organism>
<evidence type="ECO:0000313" key="2">
    <source>
        <dbReference type="EMBL" id="KAA5404067.1"/>
    </source>
</evidence>
<accession>A0A4Q5HP30</accession>